<feature type="compositionally biased region" description="Acidic residues" evidence="1">
    <location>
        <begin position="325"/>
        <end position="344"/>
    </location>
</feature>
<dbReference type="Proteomes" id="UP000186817">
    <property type="component" value="Unassembled WGS sequence"/>
</dbReference>
<evidence type="ECO:0000256" key="1">
    <source>
        <dbReference type="SAM" id="MobiDB-lite"/>
    </source>
</evidence>
<feature type="region of interest" description="Disordered" evidence="1">
    <location>
        <begin position="287"/>
        <end position="347"/>
    </location>
</feature>
<gene>
    <name evidence="2" type="ORF">AK812_SmicGene46446</name>
</gene>
<proteinExistence type="predicted"/>
<dbReference type="EMBL" id="LSRX01004247">
    <property type="protein sequence ID" value="OLP74112.1"/>
    <property type="molecule type" value="Genomic_DNA"/>
</dbReference>
<keyword evidence="3" id="KW-1185">Reference proteome</keyword>
<reference evidence="2 3" key="1">
    <citation type="submission" date="2016-02" db="EMBL/GenBank/DDBJ databases">
        <title>Genome analysis of coral dinoflagellate symbionts highlights evolutionary adaptations to a symbiotic lifestyle.</title>
        <authorList>
            <person name="Aranda M."/>
            <person name="Li Y."/>
            <person name="Liew Y.J."/>
            <person name="Baumgarten S."/>
            <person name="Simakov O."/>
            <person name="Wilson M."/>
            <person name="Piel J."/>
            <person name="Ashoor H."/>
            <person name="Bougouffa S."/>
            <person name="Bajic V.B."/>
            <person name="Ryu T."/>
            <person name="Ravasi T."/>
            <person name="Bayer T."/>
            <person name="Micklem G."/>
            <person name="Kim H."/>
            <person name="Bhak J."/>
            <person name="Lajeunesse T.C."/>
            <person name="Voolstra C.R."/>
        </authorList>
    </citation>
    <scope>NUCLEOTIDE SEQUENCE [LARGE SCALE GENOMIC DNA]</scope>
    <source>
        <strain evidence="2 3">CCMP2467</strain>
    </source>
</reference>
<evidence type="ECO:0000313" key="2">
    <source>
        <dbReference type="EMBL" id="OLP74112.1"/>
    </source>
</evidence>
<accession>A0A1Q9BTY2</accession>
<organism evidence="2 3">
    <name type="scientific">Symbiodinium microadriaticum</name>
    <name type="common">Dinoflagellate</name>
    <name type="synonym">Zooxanthella microadriatica</name>
    <dbReference type="NCBI Taxonomy" id="2951"/>
    <lineage>
        <taxon>Eukaryota</taxon>
        <taxon>Sar</taxon>
        <taxon>Alveolata</taxon>
        <taxon>Dinophyceae</taxon>
        <taxon>Suessiales</taxon>
        <taxon>Symbiodiniaceae</taxon>
        <taxon>Symbiodinium</taxon>
    </lineage>
</organism>
<name>A0A1Q9BTY2_SYMMI</name>
<dbReference type="OrthoDB" id="443941at2759"/>
<protein>
    <submittedName>
        <fullName evidence="2">Uncharacterized protein</fullName>
    </submittedName>
</protein>
<comment type="caution">
    <text evidence="2">The sequence shown here is derived from an EMBL/GenBank/DDBJ whole genome shotgun (WGS) entry which is preliminary data.</text>
</comment>
<dbReference type="OMA" id="MSWWISS"/>
<sequence>MRRNDKFGLFTDVLVAICLRRPLADTLCYAHMEKALALYYLILWKFKARGFEQTGRLQDFEVPTWDGSPLTWRSFRREMSWWISSLDLEATRKYNLAARWLLRQSGIVRQRGEEFDPDELQYKKATELKDPQTGEVLVDEPEDLLFGLNKLLGALENMNGLSVLDKRGELRSQFYLQLSRRAGERVTDYASRFRTSVADLKAEGVVLPDGEIGWWFKEKLGLDALRRQLLDTALQGSESYAVIEAECLRLFRDLHSQDPLFRKLDRSVGPKLTVRRMFGQSSAVSSAGSSFSRRTASTAPSSSASSVALPGPRRPPPRQVHETEAAEEEANVEAEHPAEDEDEAPERGLEEVLQAEVEVLTDEIAAAEEEGVDPSHLEALEQGIEASAEALVSMREARTRLAEVRKDRGFRGPGVGGGLPKAKAKTSLAISQKKASGRHLCFDCGGSGHWAGDPECPRPGAGAGRPKARANPKQVRITEAVVSNEASAVENPGAENEVNMIALVPRYEVRQCMLATHFL</sequence>
<feature type="compositionally biased region" description="Low complexity" evidence="1">
    <location>
        <begin position="287"/>
        <end position="308"/>
    </location>
</feature>
<evidence type="ECO:0000313" key="3">
    <source>
        <dbReference type="Proteomes" id="UP000186817"/>
    </source>
</evidence>
<dbReference type="AlphaFoldDB" id="A0A1Q9BTY2"/>